<dbReference type="InterPro" id="IPR003593">
    <property type="entry name" value="AAA+_ATPase"/>
</dbReference>
<gene>
    <name evidence="7" type="ORF">SAMN05216554_0565</name>
</gene>
<keyword evidence="3" id="KW-0547">Nucleotide-binding</keyword>
<name>A0A1H3KIR1_9MICO</name>
<keyword evidence="4 7" id="KW-0067">ATP-binding</keyword>
<dbReference type="EMBL" id="FNPZ01000001">
    <property type="protein sequence ID" value="SDY51675.1"/>
    <property type="molecule type" value="Genomic_DNA"/>
</dbReference>
<evidence type="ECO:0000256" key="1">
    <source>
        <dbReference type="ARBA" id="ARBA00005417"/>
    </source>
</evidence>
<keyword evidence="2" id="KW-0813">Transport</keyword>
<dbReference type="AlphaFoldDB" id="A0A1H3KIR1"/>
<evidence type="ECO:0000256" key="5">
    <source>
        <dbReference type="ARBA" id="ARBA00022970"/>
    </source>
</evidence>
<dbReference type="InterPro" id="IPR003439">
    <property type="entry name" value="ABC_transporter-like_ATP-bd"/>
</dbReference>
<dbReference type="InterPro" id="IPR017871">
    <property type="entry name" value="ABC_transporter-like_CS"/>
</dbReference>
<feature type="domain" description="ABC transporter" evidence="6">
    <location>
        <begin position="14"/>
        <end position="247"/>
    </location>
</feature>
<dbReference type="CDD" id="cd03224">
    <property type="entry name" value="ABC_TM1139_LivF_branched"/>
    <property type="match status" value="1"/>
</dbReference>
<dbReference type="GO" id="GO:0005524">
    <property type="term" value="F:ATP binding"/>
    <property type="evidence" value="ECO:0007669"/>
    <property type="project" value="UniProtKB-KW"/>
</dbReference>
<evidence type="ECO:0000256" key="2">
    <source>
        <dbReference type="ARBA" id="ARBA00022448"/>
    </source>
</evidence>
<proteinExistence type="inferred from homology"/>
<dbReference type="SMART" id="SM00382">
    <property type="entry name" value="AAA"/>
    <property type="match status" value="1"/>
</dbReference>
<keyword evidence="5" id="KW-0029">Amino-acid transport</keyword>
<comment type="similarity">
    <text evidence="1">Belongs to the ABC transporter superfamily.</text>
</comment>
<dbReference type="PANTHER" id="PTHR43820">
    <property type="entry name" value="HIGH-AFFINITY BRANCHED-CHAIN AMINO ACID TRANSPORT ATP-BINDING PROTEIN LIVF"/>
    <property type="match status" value="1"/>
</dbReference>
<dbReference type="PROSITE" id="PS50893">
    <property type="entry name" value="ABC_TRANSPORTER_2"/>
    <property type="match status" value="1"/>
</dbReference>
<dbReference type="InterPro" id="IPR052156">
    <property type="entry name" value="BCAA_Transport_ATP-bd_LivF"/>
</dbReference>
<dbReference type="GO" id="GO:0015658">
    <property type="term" value="F:branched-chain amino acid transmembrane transporter activity"/>
    <property type="evidence" value="ECO:0007669"/>
    <property type="project" value="TreeGrafter"/>
</dbReference>
<evidence type="ECO:0000313" key="7">
    <source>
        <dbReference type="EMBL" id="SDY51675.1"/>
    </source>
</evidence>
<dbReference type="Gene3D" id="3.40.50.300">
    <property type="entry name" value="P-loop containing nucleotide triphosphate hydrolases"/>
    <property type="match status" value="1"/>
</dbReference>
<evidence type="ECO:0000313" key="8">
    <source>
        <dbReference type="Proteomes" id="UP000198891"/>
    </source>
</evidence>
<sequence>MSGVVSVGFRGGALDIRDLTVGYGGEPVLHSVSFDLRPGEIVALLGANGAGKTTLLRAVARLVRVASGTIALDGADLGQVRTEDLARRGVALVPDGRSVVGELTVDENLRLAALWRHRGAARERAVNGIYEIFGSLARRRSSAGHQLSGGERQMLALGRALITEPTVLALDEPSLGLAPLIVAQVMGTLRETAASRGLTVLLAEQNVTSALSIADRGVVLNLGRVVADASAATLANDTHLRHAYLGF</sequence>
<dbReference type="OrthoDB" id="9776369at2"/>
<protein>
    <submittedName>
        <fullName evidence="7">Branched-chain amino acid transport system ATP-binding protein</fullName>
    </submittedName>
</protein>
<dbReference type="InterPro" id="IPR027417">
    <property type="entry name" value="P-loop_NTPase"/>
</dbReference>
<dbReference type="Proteomes" id="UP000198891">
    <property type="component" value="Unassembled WGS sequence"/>
</dbReference>
<dbReference type="PANTHER" id="PTHR43820:SF4">
    <property type="entry name" value="HIGH-AFFINITY BRANCHED-CHAIN AMINO ACID TRANSPORT ATP-BINDING PROTEIN LIVF"/>
    <property type="match status" value="1"/>
</dbReference>
<dbReference type="STRING" id="381665.SAMN05216554_0565"/>
<accession>A0A1H3KIR1</accession>
<evidence type="ECO:0000256" key="3">
    <source>
        <dbReference type="ARBA" id="ARBA00022741"/>
    </source>
</evidence>
<dbReference type="RefSeq" id="WP_092548432.1">
    <property type="nucleotide sequence ID" value="NZ_FNPZ01000001.1"/>
</dbReference>
<dbReference type="GO" id="GO:0015807">
    <property type="term" value="P:L-amino acid transport"/>
    <property type="evidence" value="ECO:0007669"/>
    <property type="project" value="TreeGrafter"/>
</dbReference>
<dbReference type="SUPFAM" id="SSF52540">
    <property type="entry name" value="P-loop containing nucleoside triphosphate hydrolases"/>
    <property type="match status" value="1"/>
</dbReference>
<reference evidence="7 8" key="1">
    <citation type="submission" date="2016-10" db="EMBL/GenBank/DDBJ databases">
        <authorList>
            <person name="de Groot N.N."/>
        </authorList>
    </citation>
    <scope>NUCLEOTIDE SEQUENCE [LARGE SCALE GENOMIC DNA]</scope>
    <source>
        <strain evidence="7 8">CGMCC 4.3491</strain>
    </source>
</reference>
<dbReference type="Pfam" id="PF00005">
    <property type="entry name" value="ABC_tran"/>
    <property type="match status" value="1"/>
</dbReference>
<organism evidence="7 8">
    <name type="scientific">Herbiconiux ginsengi</name>
    <dbReference type="NCBI Taxonomy" id="381665"/>
    <lineage>
        <taxon>Bacteria</taxon>
        <taxon>Bacillati</taxon>
        <taxon>Actinomycetota</taxon>
        <taxon>Actinomycetes</taxon>
        <taxon>Micrococcales</taxon>
        <taxon>Microbacteriaceae</taxon>
        <taxon>Herbiconiux</taxon>
    </lineage>
</organism>
<dbReference type="PROSITE" id="PS00211">
    <property type="entry name" value="ABC_TRANSPORTER_1"/>
    <property type="match status" value="1"/>
</dbReference>
<keyword evidence="8" id="KW-1185">Reference proteome</keyword>
<dbReference type="GO" id="GO:0016887">
    <property type="term" value="F:ATP hydrolysis activity"/>
    <property type="evidence" value="ECO:0007669"/>
    <property type="project" value="InterPro"/>
</dbReference>
<evidence type="ECO:0000259" key="6">
    <source>
        <dbReference type="PROSITE" id="PS50893"/>
    </source>
</evidence>
<evidence type="ECO:0000256" key="4">
    <source>
        <dbReference type="ARBA" id="ARBA00022840"/>
    </source>
</evidence>